<evidence type="ECO:0000256" key="3">
    <source>
        <dbReference type="ARBA" id="ARBA00022692"/>
    </source>
</evidence>
<accession>A0AAN7YM30</accession>
<feature type="transmembrane region" description="Helical" evidence="7">
    <location>
        <begin position="61"/>
        <end position="89"/>
    </location>
</feature>
<dbReference type="Pfam" id="PF01569">
    <property type="entry name" value="PAP2"/>
    <property type="match status" value="2"/>
</dbReference>
<evidence type="ECO:0000256" key="1">
    <source>
        <dbReference type="ARBA" id="ARBA00004141"/>
    </source>
</evidence>
<dbReference type="GO" id="GO:0046839">
    <property type="term" value="P:phospholipid dephosphorylation"/>
    <property type="evidence" value="ECO:0007669"/>
    <property type="project" value="TreeGrafter"/>
</dbReference>
<keyword evidence="3 7" id="KW-0812">Transmembrane</keyword>
<protein>
    <recommendedName>
        <fullName evidence="8">Phosphatidic acid phosphatase type 2/haloperoxidase domain-containing protein</fullName>
    </recommendedName>
</protein>
<feature type="domain" description="Phosphatidic acid phosphatase type 2/haloperoxidase" evidence="8">
    <location>
        <begin position="112"/>
        <end position="219"/>
    </location>
</feature>
<evidence type="ECO:0000256" key="6">
    <source>
        <dbReference type="SAM" id="MobiDB-lite"/>
    </source>
</evidence>
<dbReference type="Gene3D" id="1.20.144.10">
    <property type="entry name" value="Phosphatidic acid phosphatase type 2/haloperoxidase"/>
    <property type="match status" value="2"/>
</dbReference>
<evidence type="ECO:0000256" key="7">
    <source>
        <dbReference type="SAM" id="Phobius"/>
    </source>
</evidence>
<name>A0AAN7YM30_9PEZI</name>
<organism evidence="9 10">
    <name type="scientific">Meristemomyces frigidus</name>
    <dbReference type="NCBI Taxonomy" id="1508187"/>
    <lineage>
        <taxon>Eukaryota</taxon>
        <taxon>Fungi</taxon>
        <taxon>Dikarya</taxon>
        <taxon>Ascomycota</taxon>
        <taxon>Pezizomycotina</taxon>
        <taxon>Dothideomycetes</taxon>
        <taxon>Dothideomycetidae</taxon>
        <taxon>Mycosphaerellales</taxon>
        <taxon>Teratosphaeriaceae</taxon>
        <taxon>Meristemomyces</taxon>
    </lineage>
</organism>
<comment type="caution">
    <text evidence="9">The sequence shown here is derived from an EMBL/GenBank/DDBJ whole genome shotgun (WGS) entry which is preliminary data.</text>
</comment>
<feature type="transmembrane region" description="Helical" evidence="7">
    <location>
        <begin position="313"/>
        <end position="335"/>
    </location>
</feature>
<dbReference type="GO" id="GO:0016020">
    <property type="term" value="C:membrane"/>
    <property type="evidence" value="ECO:0007669"/>
    <property type="project" value="UniProtKB-SubCell"/>
</dbReference>
<dbReference type="InterPro" id="IPR036938">
    <property type="entry name" value="PAP2/HPO_sf"/>
</dbReference>
<keyword evidence="5 7" id="KW-0472">Membrane</keyword>
<dbReference type="GO" id="GO:0008195">
    <property type="term" value="F:phosphatidate phosphatase activity"/>
    <property type="evidence" value="ECO:0007669"/>
    <property type="project" value="TreeGrafter"/>
</dbReference>
<dbReference type="CDD" id="cd03390">
    <property type="entry name" value="PAP2_containing_1_like"/>
    <property type="match status" value="1"/>
</dbReference>
<dbReference type="GO" id="GO:0006644">
    <property type="term" value="P:phospholipid metabolic process"/>
    <property type="evidence" value="ECO:0007669"/>
    <property type="project" value="InterPro"/>
</dbReference>
<dbReference type="InterPro" id="IPR000326">
    <property type="entry name" value="PAP2/HPO"/>
</dbReference>
<feature type="transmembrane region" description="Helical" evidence="7">
    <location>
        <begin position="290"/>
        <end position="307"/>
    </location>
</feature>
<evidence type="ECO:0000259" key="8">
    <source>
        <dbReference type="SMART" id="SM00014"/>
    </source>
</evidence>
<evidence type="ECO:0000313" key="10">
    <source>
        <dbReference type="Proteomes" id="UP001310890"/>
    </source>
</evidence>
<reference evidence="9" key="1">
    <citation type="submission" date="2023-08" db="EMBL/GenBank/DDBJ databases">
        <title>Black Yeasts Isolated from many extreme environments.</title>
        <authorList>
            <person name="Coleine C."/>
            <person name="Stajich J.E."/>
            <person name="Selbmann L."/>
        </authorList>
    </citation>
    <scope>NUCLEOTIDE SEQUENCE</scope>
    <source>
        <strain evidence="9">CCFEE 5401</strain>
    </source>
</reference>
<evidence type="ECO:0000256" key="2">
    <source>
        <dbReference type="ARBA" id="ARBA00008816"/>
    </source>
</evidence>
<comment type="subcellular location">
    <subcellularLocation>
        <location evidence="1">Membrane</location>
        <topology evidence="1">Multi-pass membrane protein</topology>
    </subcellularLocation>
</comment>
<dbReference type="AlphaFoldDB" id="A0AAN7YM30"/>
<dbReference type="EMBL" id="JAVRRL010000010">
    <property type="protein sequence ID" value="KAK5115938.1"/>
    <property type="molecule type" value="Genomic_DNA"/>
</dbReference>
<feature type="transmembrane region" description="Helical" evidence="7">
    <location>
        <begin position="12"/>
        <end position="35"/>
    </location>
</feature>
<comment type="similarity">
    <text evidence="2">Belongs to the PA-phosphatase related phosphoesterase family.</text>
</comment>
<sequence length="387" mass="42066">MARRNKFPVRLTLSYLLDWLAIIAIAAIGGGLNFVSPTHRPFSLLDLSISYPLITESISTLTLVLVSLIAPAIIVLLVVGLFVPGRAFTRNSKLSRKEVLRLKLWEWEKGWAGLALSVAIAFFITQGMKNLFGKPRPDFLSRCAPDLANVAAHVVGGYGQDVSSRWTLVNSGICTQGDKAVLDDGFRSFPSGHSSFSWSGLLYLSLFLCSKFSIAIPYLPISPAGPESIQPRPRMRLPVLEPRGSSGGEGDEEAQLKLPGHDQEQQALSARNTPAHPANIRCLAASPPNYLIIIAFIPIAVAIYISSTRYAQYYHHGFDILSGAFIGILAAVFGFRWYHAPLSRGQGWAYGARSDERAFGVGVGTRGYVCDEVDEAVSSADSVAREV</sequence>
<dbReference type="InterPro" id="IPR043216">
    <property type="entry name" value="PAP-like"/>
</dbReference>
<evidence type="ECO:0000256" key="5">
    <source>
        <dbReference type="ARBA" id="ARBA00023136"/>
    </source>
</evidence>
<dbReference type="SMART" id="SM00014">
    <property type="entry name" value="acidPPc"/>
    <property type="match status" value="1"/>
</dbReference>
<proteinExistence type="inferred from homology"/>
<dbReference type="Proteomes" id="UP001310890">
    <property type="component" value="Unassembled WGS sequence"/>
</dbReference>
<keyword evidence="4 7" id="KW-1133">Transmembrane helix</keyword>
<dbReference type="SUPFAM" id="SSF48317">
    <property type="entry name" value="Acid phosphatase/Vanadium-dependent haloperoxidase"/>
    <property type="match status" value="1"/>
</dbReference>
<feature type="region of interest" description="Disordered" evidence="6">
    <location>
        <begin position="239"/>
        <end position="271"/>
    </location>
</feature>
<dbReference type="PANTHER" id="PTHR10165:SF154">
    <property type="entry name" value="PAP2 DOMAIN PROTEIN (AFU_ORTHOLOGUE AFUA_1G09730)"/>
    <property type="match status" value="1"/>
</dbReference>
<evidence type="ECO:0000313" key="9">
    <source>
        <dbReference type="EMBL" id="KAK5115938.1"/>
    </source>
</evidence>
<gene>
    <name evidence="9" type="ORF">LTR62_000394</name>
</gene>
<dbReference type="PANTHER" id="PTHR10165">
    <property type="entry name" value="LIPID PHOSPHATE PHOSPHATASE"/>
    <property type="match status" value="1"/>
</dbReference>
<evidence type="ECO:0000256" key="4">
    <source>
        <dbReference type="ARBA" id="ARBA00022989"/>
    </source>
</evidence>